<dbReference type="GO" id="GO:0032259">
    <property type="term" value="P:methylation"/>
    <property type="evidence" value="ECO:0007669"/>
    <property type="project" value="UniProtKB-KW"/>
</dbReference>
<dbReference type="KEGG" id="trs:Terro_0042"/>
<keyword evidence="3" id="KW-0830">Ubiquinone</keyword>
<evidence type="ECO:0000313" key="3">
    <source>
        <dbReference type="EMBL" id="AFL86394.1"/>
    </source>
</evidence>
<dbReference type="PANTHER" id="PTHR43861">
    <property type="entry name" value="TRANS-ACONITATE 2-METHYLTRANSFERASE-RELATED"/>
    <property type="match status" value="1"/>
</dbReference>
<sequence>MTFSRSLLALVFLAGSIHAQTPQAQRHTSAPYAGDLSIFEEPGREEKLQINRVMDILHITPGKAVADIGAGGGWFSVRAARRVGEGGKVYAEDINPAAVKAIDARAAKEHLPQVKAVLGTTDDPKLPEKSVDAVLMLKVYHEIAEPLGFLAKLKPALAPGARVGIIDRNGTGTDHGLSRAFWRRRCVRRASARWSTMTSPRRMGRIISWCLRCVEGNWGHVSWSRSVVVRFGDQDCRMNRLQL</sequence>
<accession>I3ZAX6</accession>
<gene>
    <name evidence="3" type="ordered locus">Terro_0042</name>
</gene>
<keyword evidence="3" id="KW-0489">Methyltransferase</keyword>
<evidence type="ECO:0000256" key="1">
    <source>
        <dbReference type="SAM" id="SignalP"/>
    </source>
</evidence>
<dbReference type="HOGENOM" id="CLU_1142147_0_0_0"/>
<keyword evidence="3" id="KW-0808">Transferase</keyword>
<dbReference type="InterPro" id="IPR029063">
    <property type="entry name" value="SAM-dependent_MTases_sf"/>
</dbReference>
<proteinExistence type="predicted"/>
<feature type="domain" description="Methyltransferase type 11" evidence="2">
    <location>
        <begin position="67"/>
        <end position="162"/>
    </location>
</feature>
<dbReference type="CDD" id="cd02440">
    <property type="entry name" value="AdoMet_MTases"/>
    <property type="match status" value="1"/>
</dbReference>
<dbReference type="Proteomes" id="UP000006056">
    <property type="component" value="Chromosome"/>
</dbReference>
<dbReference type="STRING" id="926566.Terro_0042"/>
<evidence type="ECO:0000259" key="2">
    <source>
        <dbReference type="Pfam" id="PF08241"/>
    </source>
</evidence>
<dbReference type="Pfam" id="PF08241">
    <property type="entry name" value="Methyltransf_11"/>
    <property type="match status" value="1"/>
</dbReference>
<dbReference type="SUPFAM" id="SSF53335">
    <property type="entry name" value="S-adenosyl-L-methionine-dependent methyltransferases"/>
    <property type="match status" value="1"/>
</dbReference>
<dbReference type="Gene3D" id="3.40.50.150">
    <property type="entry name" value="Vaccinia Virus protein VP39"/>
    <property type="match status" value="1"/>
</dbReference>
<organism evidence="3 4">
    <name type="scientific">Terriglobus roseus (strain DSM 18391 / NRRL B-41598 / KBS 63)</name>
    <dbReference type="NCBI Taxonomy" id="926566"/>
    <lineage>
        <taxon>Bacteria</taxon>
        <taxon>Pseudomonadati</taxon>
        <taxon>Acidobacteriota</taxon>
        <taxon>Terriglobia</taxon>
        <taxon>Terriglobales</taxon>
        <taxon>Acidobacteriaceae</taxon>
        <taxon>Terriglobus</taxon>
    </lineage>
</organism>
<dbReference type="EMBL" id="CP003379">
    <property type="protein sequence ID" value="AFL86394.1"/>
    <property type="molecule type" value="Genomic_DNA"/>
</dbReference>
<feature type="signal peptide" evidence="1">
    <location>
        <begin position="1"/>
        <end position="19"/>
    </location>
</feature>
<protein>
    <submittedName>
        <fullName evidence="3">Methylase involved in ubiquinone/menaquinone biosynthesis</fullName>
    </submittedName>
</protein>
<dbReference type="eggNOG" id="COG2226">
    <property type="taxonomic scope" value="Bacteria"/>
</dbReference>
<keyword evidence="4" id="KW-1185">Reference proteome</keyword>
<dbReference type="AlphaFoldDB" id="I3ZAX6"/>
<reference evidence="3 4" key="1">
    <citation type="submission" date="2012-06" db="EMBL/GenBank/DDBJ databases">
        <title>Complete genome of Terriglobus roseus DSM 18391.</title>
        <authorList>
            <consortium name="US DOE Joint Genome Institute (JGI-PGF)"/>
            <person name="Lucas S."/>
            <person name="Copeland A."/>
            <person name="Lapidus A."/>
            <person name="Glavina del Rio T."/>
            <person name="Dalin E."/>
            <person name="Tice H."/>
            <person name="Bruce D."/>
            <person name="Goodwin L."/>
            <person name="Pitluck S."/>
            <person name="Peters L."/>
            <person name="Mikhailova N."/>
            <person name="Munk A.C.C."/>
            <person name="Kyrpides N."/>
            <person name="Mavromatis K."/>
            <person name="Ivanova N."/>
            <person name="Brettin T."/>
            <person name="Detter J.C."/>
            <person name="Han C."/>
            <person name="Larimer F."/>
            <person name="Land M."/>
            <person name="Hauser L."/>
            <person name="Markowitz V."/>
            <person name="Cheng J.-F."/>
            <person name="Hugenholtz P."/>
            <person name="Woyke T."/>
            <person name="Wu D."/>
            <person name="Brambilla E."/>
            <person name="Klenk H.-P."/>
            <person name="Eisen J.A."/>
        </authorList>
    </citation>
    <scope>NUCLEOTIDE SEQUENCE [LARGE SCALE GENOMIC DNA]</scope>
    <source>
        <strain evidence="4">DSM 18391 / NRRL B-41598 / KBS 63</strain>
    </source>
</reference>
<dbReference type="GO" id="GO:0008757">
    <property type="term" value="F:S-adenosylmethionine-dependent methyltransferase activity"/>
    <property type="evidence" value="ECO:0007669"/>
    <property type="project" value="InterPro"/>
</dbReference>
<name>I3ZAX6_TERRK</name>
<keyword evidence="1" id="KW-0732">Signal</keyword>
<feature type="chain" id="PRO_5003683757" evidence="1">
    <location>
        <begin position="20"/>
        <end position="243"/>
    </location>
</feature>
<dbReference type="InterPro" id="IPR013216">
    <property type="entry name" value="Methyltransf_11"/>
</dbReference>
<evidence type="ECO:0000313" key="4">
    <source>
        <dbReference type="Proteomes" id="UP000006056"/>
    </source>
</evidence>